<evidence type="ECO:0000313" key="2">
    <source>
        <dbReference type="Proteomes" id="UP000215215"/>
    </source>
</evidence>
<feature type="non-terminal residue" evidence="1">
    <location>
        <position position="1"/>
    </location>
</feature>
<organism evidence="1 2">
    <name type="scientific">candidate division WOR-3 bacterium JGI_Cruoil_03_44_89</name>
    <dbReference type="NCBI Taxonomy" id="1973748"/>
    <lineage>
        <taxon>Bacteria</taxon>
        <taxon>Bacteria division WOR-3</taxon>
    </lineage>
</organism>
<dbReference type="Proteomes" id="UP000215215">
    <property type="component" value="Unassembled WGS sequence"/>
</dbReference>
<dbReference type="AlphaFoldDB" id="A0A235BWT9"/>
<proteinExistence type="predicted"/>
<protein>
    <submittedName>
        <fullName evidence="1">Uncharacterized protein</fullName>
    </submittedName>
</protein>
<name>A0A235BWT9_UNCW3</name>
<accession>A0A235BWT9</accession>
<reference evidence="1 2" key="1">
    <citation type="submission" date="2017-07" db="EMBL/GenBank/DDBJ databases">
        <title>Recovery of genomes from metagenomes via a dereplication, aggregation, and scoring strategy.</title>
        <authorList>
            <person name="Sieber C.M."/>
            <person name="Probst A.J."/>
            <person name="Sharrar A."/>
            <person name="Thomas B.C."/>
            <person name="Hess M."/>
            <person name="Tringe S.G."/>
            <person name="Banfield J.F."/>
        </authorList>
    </citation>
    <scope>NUCLEOTIDE SEQUENCE [LARGE SCALE GENOMIC DNA]</scope>
    <source>
        <strain evidence="1">JGI_Cruoil_03_44_89</strain>
    </source>
</reference>
<comment type="caution">
    <text evidence="1">The sequence shown here is derived from an EMBL/GenBank/DDBJ whole genome shotgun (WGS) entry which is preliminary data.</text>
</comment>
<sequence>ARNRGDEVYRLRFSPSFGLGTDIQRVLANGKPVEFKVRETRHDVHCLVDVPLEGEMELVVDYKPGVDIIHSPVLPHLGDETLGLKIVDYFKENGRFHLIIEGKGHQEFNLSLPFRIISTRGGEIIGEKDGIKSVRMVFSEDRYERKELVLVIER</sequence>
<dbReference type="EMBL" id="NOZQ01000093">
    <property type="protein sequence ID" value="OYD15995.1"/>
    <property type="molecule type" value="Genomic_DNA"/>
</dbReference>
<gene>
    <name evidence="1" type="ORF">CH333_04565</name>
</gene>
<evidence type="ECO:0000313" key="1">
    <source>
        <dbReference type="EMBL" id="OYD15995.1"/>
    </source>
</evidence>